<dbReference type="PROSITE" id="PS50860">
    <property type="entry name" value="AA_TRNA_LIGASE_II_ALA"/>
    <property type="match status" value="1"/>
</dbReference>
<comment type="cofactor">
    <cofactor evidence="15">
        <name>Zn(2+)</name>
        <dbReference type="ChEBI" id="CHEBI:29105"/>
    </cofactor>
    <text evidence="15">Binds 1 zinc ion per subunit.</text>
</comment>
<dbReference type="Pfam" id="PF02272">
    <property type="entry name" value="DHHA1"/>
    <property type="match status" value="1"/>
</dbReference>
<dbReference type="InterPro" id="IPR018165">
    <property type="entry name" value="Ala-tRNA-synth_IIc_core"/>
</dbReference>
<comment type="function">
    <text evidence="13 15">Catalyzes the attachment of alanine to tRNA(Ala) in a two-step reaction: alanine is first activated by ATP to form Ala-AMP and then transferred to the acceptor end of tRNA(Ala). Also edits incorrectly charged Ser-tRNA(Ala) and Gly-tRNA(Ala) via its editing domain.</text>
</comment>
<organism evidence="18 19">
    <name type="scientific">Liquorilactobacillus sucicola DSM 21376 = JCM 15457</name>
    <dbReference type="NCBI Taxonomy" id="1423806"/>
    <lineage>
        <taxon>Bacteria</taxon>
        <taxon>Bacillati</taxon>
        <taxon>Bacillota</taxon>
        <taxon>Bacilli</taxon>
        <taxon>Lactobacillales</taxon>
        <taxon>Lactobacillaceae</taxon>
        <taxon>Liquorilactobacillus</taxon>
    </lineage>
</organism>
<keyword evidence="5 15" id="KW-0436">Ligase</keyword>
<dbReference type="Gene3D" id="3.30.930.10">
    <property type="entry name" value="Bira Bifunctional Protein, Domain 2"/>
    <property type="match status" value="1"/>
</dbReference>
<evidence type="ECO:0000256" key="1">
    <source>
        <dbReference type="ARBA" id="ARBA00004496"/>
    </source>
</evidence>
<comment type="subcellular location">
    <subcellularLocation>
        <location evidence="1 15">Cytoplasm</location>
    </subcellularLocation>
</comment>
<comment type="domain">
    <text evidence="15">Consists of three domains; the N-terminal catalytic domain, the editing domain and the C-terminal C-Ala domain. The editing domain removes incorrectly charged amino acids, while the C-Ala domain, along with tRNA(Ala), serves as a bridge to cooperatively bring together the editing and aminoacylation centers thus stimulating deacylation of misacylated tRNAs.</text>
</comment>
<evidence type="ECO:0000256" key="12">
    <source>
        <dbReference type="ARBA" id="ARBA00023146"/>
    </source>
</evidence>
<comment type="caution">
    <text evidence="18">The sequence shown here is derived from an EMBL/GenBank/DDBJ whole genome shotgun (WGS) entry which is preliminary data.</text>
</comment>
<dbReference type="GO" id="GO:0004813">
    <property type="term" value="F:alanine-tRNA ligase activity"/>
    <property type="evidence" value="ECO:0007669"/>
    <property type="project" value="UniProtKB-UniRule"/>
</dbReference>
<evidence type="ECO:0000256" key="15">
    <source>
        <dbReference type="HAMAP-Rule" id="MF_00036"/>
    </source>
</evidence>
<evidence type="ECO:0000256" key="11">
    <source>
        <dbReference type="ARBA" id="ARBA00022917"/>
    </source>
</evidence>
<dbReference type="SUPFAM" id="SSF101353">
    <property type="entry name" value="Putative anticodon-binding domain of alanyl-tRNA synthetase (AlaRS)"/>
    <property type="match status" value="1"/>
</dbReference>
<keyword evidence="16" id="KW-0175">Coiled coil</keyword>
<feature type="binding site" evidence="15">
    <location>
        <position position="686"/>
    </location>
    <ligand>
        <name>Zn(2+)</name>
        <dbReference type="ChEBI" id="CHEBI:29105"/>
    </ligand>
</feature>
<dbReference type="InterPro" id="IPR018163">
    <property type="entry name" value="Thr/Ala-tRNA-synth_IIc_edit"/>
</dbReference>
<evidence type="ECO:0000256" key="9">
    <source>
        <dbReference type="ARBA" id="ARBA00022840"/>
    </source>
</evidence>
<dbReference type="GO" id="GO:0002161">
    <property type="term" value="F:aminoacyl-tRNA deacylase activity"/>
    <property type="evidence" value="ECO:0007669"/>
    <property type="project" value="TreeGrafter"/>
</dbReference>
<keyword evidence="10 15" id="KW-0694">RNA-binding</keyword>
<evidence type="ECO:0000256" key="5">
    <source>
        <dbReference type="ARBA" id="ARBA00022598"/>
    </source>
</evidence>
<feature type="binding site" evidence="15">
    <location>
        <position position="580"/>
    </location>
    <ligand>
        <name>Zn(2+)</name>
        <dbReference type="ChEBI" id="CHEBI:29105"/>
    </ligand>
</feature>
<keyword evidence="12 15" id="KW-0030">Aminoacyl-tRNA synthetase</keyword>
<dbReference type="PRINTS" id="PR00980">
    <property type="entry name" value="TRNASYNTHALA"/>
</dbReference>
<dbReference type="InterPro" id="IPR018164">
    <property type="entry name" value="Ala-tRNA-synth_IIc_N"/>
</dbReference>
<dbReference type="PATRIC" id="fig|1423806.3.peg.1269"/>
<dbReference type="Gene3D" id="2.40.30.130">
    <property type="match status" value="1"/>
</dbReference>
<keyword evidence="8 15" id="KW-0862">Zinc</keyword>
<comment type="catalytic activity">
    <reaction evidence="14 15">
        <text>tRNA(Ala) + L-alanine + ATP = L-alanyl-tRNA(Ala) + AMP + diphosphate</text>
        <dbReference type="Rhea" id="RHEA:12540"/>
        <dbReference type="Rhea" id="RHEA-COMP:9657"/>
        <dbReference type="Rhea" id="RHEA-COMP:9923"/>
        <dbReference type="ChEBI" id="CHEBI:30616"/>
        <dbReference type="ChEBI" id="CHEBI:33019"/>
        <dbReference type="ChEBI" id="CHEBI:57972"/>
        <dbReference type="ChEBI" id="CHEBI:78442"/>
        <dbReference type="ChEBI" id="CHEBI:78497"/>
        <dbReference type="ChEBI" id="CHEBI:456215"/>
        <dbReference type="EC" id="6.1.1.7"/>
    </reaction>
</comment>
<dbReference type="Gene3D" id="3.30.54.20">
    <property type="match status" value="1"/>
</dbReference>
<dbReference type="PANTHER" id="PTHR11777">
    <property type="entry name" value="ALANYL-TRNA SYNTHETASE"/>
    <property type="match status" value="1"/>
</dbReference>
<keyword evidence="19" id="KW-1185">Reference proteome</keyword>
<dbReference type="InterPro" id="IPR023033">
    <property type="entry name" value="Ala_tRNA_ligase_euk/bac"/>
</dbReference>
<keyword evidence="6 15" id="KW-0479">Metal-binding</keyword>
<evidence type="ECO:0000256" key="4">
    <source>
        <dbReference type="ARBA" id="ARBA00022555"/>
    </source>
</evidence>
<dbReference type="InterPro" id="IPR002318">
    <property type="entry name" value="Ala-tRNA-lgiase_IIc"/>
</dbReference>
<gene>
    <name evidence="15" type="primary">alaS</name>
    <name evidence="18" type="ORF">FD15_GL001248</name>
</gene>
<dbReference type="GO" id="GO:0016740">
    <property type="term" value="F:transferase activity"/>
    <property type="evidence" value="ECO:0007669"/>
    <property type="project" value="UniProtKB-ARBA"/>
</dbReference>
<evidence type="ECO:0000256" key="6">
    <source>
        <dbReference type="ARBA" id="ARBA00022723"/>
    </source>
</evidence>
<evidence type="ECO:0000256" key="8">
    <source>
        <dbReference type="ARBA" id="ARBA00022833"/>
    </source>
</evidence>
<dbReference type="Gene3D" id="3.10.310.40">
    <property type="match status" value="1"/>
</dbReference>
<dbReference type="Gene3D" id="3.30.980.10">
    <property type="entry name" value="Threonyl-trna Synthetase, Chain A, domain 2"/>
    <property type="match status" value="1"/>
</dbReference>
<evidence type="ECO:0000256" key="2">
    <source>
        <dbReference type="ARBA" id="ARBA00008226"/>
    </source>
</evidence>
<feature type="domain" description="Alanyl-transfer RNA synthetases family profile" evidence="17">
    <location>
        <begin position="16"/>
        <end position="725"/>
    </location>
</feature>
<dbReference type="HAMAP" id="MF_00036_B">
    <property type="entry name" value="Ala_tRNA_synth_B"/>
    <property type="match status" value="1"/>
</dbReference>
<dbReference type="FunFam" id="3.30.930.10:FF:000046">
    <property type="entry name" value="Alanine--tRNA ligase"/>
    <property type="match status" value="1"/>
</dbReference>
<evidence type="ECO:0000256" key="14">
    <source>
        <dbReference type="ARBA" id="ARBA00048300"/>
    </source>
</evidence>
<proteinExistence type="inferred from homology"/>
<dbReference type="EC" id="6.1.1.7" evidence="15"/>
<keyword evidence="4 15" id="KW-0820">tRNA-binding</keyword>
<evidence type="ECO:0000313" key="18">
    <source>
        <dbReference type="EMBL" id="KRN06062.1"/>
    </source>
</evidence>
<protein>
    <recommendedName>
        <fullName evidence="15">Alanine--tRNA ligase</fullName>
        <ecNumber evidence="15">6.1.1.7</ecNumber>
    </recommendedName>
    <alternativeName>
        <fullName evidence="15">Alanyl-tRNA synthetase</fullName>
        <shortName evidence="15">AlaRS</shortName>
    </alternativeName>
</protein>
<evidence type="ECO:0000259" key="17">
    <source>
        <dbReference type="PROSITE" id="PS50860"/>
    </source>
</evidence>
<dbReference type="Proteomes" id="UP000050961">
    <property type="component" value="Unassembled WGS sequence"/>
</dbReference>
<dbReference type="NCBIfam" id="TIGR00344">
    <property type="entry name" value="alaS"/>
    <property type="match status" value="1"/>
</dbReference>
<dbReference type="FunFam" id="3.30.54.20:FF:000001">
    <property type="entry name" value="Alanine--tRNA ligase"/>
    <property type="match status" value="1"/>
</dbReference>
<dbReference type="GO" id="GO:0005524">
    <property type="term" value="F:ATP binding"/>
    <property type="evidence" value="ECO:0007669"/>
    <property type="project" value="UniProtKB-UniRule"/>
</dbReference>
<dbReference type="STRING" id="1423806.FD15_GL001248"/>
<name>A0A0R2DPU0_9LACO</name>
<dbReference type="InterPro" id="IPR003156">
    <property type="entry name" value="DHHA1_dom"/>
</dbReference>
<comment type="similarity">
    <text evidence="2 15">Belongs to the class-II aminoacyl-tRNA synthetase family.</text>
</comment>
<feature type="binding site" evidence="15">
    <location>
        <position position="584"/>
    </location>
    <ligand>
        <name>Zn(2+)</name>
        <dbReference type="ChEBI" id="CHEBI:29105"/>
    </ligand>
</feature>
<accession>A0A0R2DPU0</accession>
<evidence type="ECO:0000313" key="19">
    <source>
        <dbReference type="Proteomes" id="UP000050961"/>
    </source>
</evidence>
<dbReference type="FunFam" id="3.10.310.40:FF:000001">
    <property type="entry name" value="Alanine--tRNA ligase"/>
    <property type="match status" value="1"/>
</dbReference>
<dbReference type="InterPro" id="IPR050058">
    <property type="entry name" value="Ala-tRNA_ligase"/>
</dbReference>
<dbReference type="FunFam" id="3.30.980.10:FF:000004">
    <property type="entry name" value="Alanine--tRNA ligase, cytoplasmic"/>
    <property type="match status" value="1"/>
</dbReference>
<dbReference type="CDD" id="cd00673">
    <property type="entry name" value="AlaRS_core"/>
    <property type="match status" value="1"/>
</dbReference>
<dbReference type="InterPro" id="IPR045864">
    <property type="entry name" value="aa-tRNA-synth_II/BPL/LPL"/>
</dbReference>
<evidence type="ECO:0000256" key="13">
    <source>
        <dbReference type="ARBA" id="ARBA00024779"/>
    </source>
</evidence>
<dbReference type="SMART" id="SM00863">
    <property type="entry name" value="tRNA_SAD"/>
    <property type="match status" value="1"/>
</dbReference>
<dbReference type="Pfam" id="PF01411">
    <property type="entry name" value="tRNA-synt_2c"/>
    <property type="match status" value="1"/>
</dbReference>
<keyword evidence="9 15" id="KW-0067">ATP-binding</keyword>
<evidence type="ECO:0000256" key="3">
    <source>
        <dbReference type="ARBA" id="ARBA00022490"/>
    </source>
</evidence>
<keyword evidence="7 15" id="KW-0547">Nucleotide-binding</keyword>
<evidence type="ECO:0000256" key="16">
    <source>
        <dbReference type="SAM" id="Coils"/>
    </source>
</evidence>
<keyword evidence="11 15" id="KW-0648">Protein biosynthesis</keyword>
<dbReference type="InterPro" id="IPR012947">
    <property type="entry name" value="tRNA_SAD"/>
</dbReference>
<reference evidence="18 19" key="1">
    <citation type="journal article" date="2015" name="Genome Announc.">
        <title>Expanding the biotechnology potential of lactobacilli through comparative genomics of 213 strains and associated genera.</title>
        <authorList>
            <person name="Sun Z."/>
            <person name="Harris H.M."/>
            <person name="McCann A."/>
            <person name="Guo C."/>
            <person name="Argimon S."/>
            <person name="Zhang W."/>
            <person name="Yang X."/>
            <person name="Jeffery I.B."/>
            <person name="Cooney J.C."/>
            <person name="Kagawa T.F."/>
            <person name="Liu W."/>
            <person name="Song Y."/>
            <person name="Salvetti E."/>
            <person name="Wrobel A."/>
            <person name="Rasinkangas P."/>
            <person name="Parkhill J."/>
            <person name="Rea M.C."/>
            <person name="O'Sullivan O."/>
            <person name="Ritari J."/>
            <person name="Douillard F.P."/>
            <person name="Paul Ross R."/>
            <person name="Yang R."/>
            <person name="Briner A.E."/>
            <person name="Felis G.E."/>
            <person name="de Vos W.M."/>
            <person name="Barrangou R."/>
            <person name="Klaenhammer T.R."/>
            <person name="Caufield P.W."/>
            <person name="Cui Y."/>
            <person name="Zhang H."/>
            <person name="O'Toole P.W."/>
        </authorList>
    </citation>
    <scope>NUCLEOTIDE SEQUENCE [LARGE SCALE GENOMIC DNA]</scope>
    <source>
        <strain evidence="18 19">DSM 21376</strain>
    </source>
</reference>
<dbReference type="GO" id="GO:0006419">
    <property type="term" value="P:alanyl-tRNA aminoacylation"/>
    <property type="evidence" value="ECO:0007669"/>
    <property type="project" value="UniProtKB-UniRule"/>
</dbReference>
<evidence type="ECO:0000256" key="10">
    <source>
        <dbReference type="ARBA" id="ARBA00022884"/>
    </source>
</evidence>
<dbReference type="PANTHER" id="PTHR11777:SF9">
    <property type="entry name" value="ALANINE--TRNA LIGASE, CYTOPLASMIC"/>
    <property type="match status" value="1"/>
</dbReference>
<feature type="coiled-coil region" evidence="16">
    <location>
        <begin position="742"/>
        <end position="776"/>
    </location>
</feature>
<dbReference type="SUPFAM" id="SSF50447">
    <property type="entry name" value="Translation proteins"/>
    <property type="match status" value="1"/>
</dbReference>
<sequence length="894" mass="100245">MFIKKRKGVILRMKELSSSQIRQMYLEFFKEKGHDIMPSASLIPHDDPTLLWINSGVATMKKFFDGSVVPKNPRITSSQKSIRTNDIENVGHTARHHTLFEMLGNFSVGDYFKKEAITWAWELLTSPKWFAMDKERLYVTVYPKDTEAKRIWHEVAGVSQDHIYEVEDNFWDIGQGPSGPDSEIFYDRGQDFNDLPEDDPENYPGGENERYLEIWNIVFSEFNHKPDGTYEPLPHKNIDTGMGLERVVSVFQNAPTNFETDLFLPLIKQTEKYSADKKYGQSKESDVSFKVIADHIRAVTFAIGDGAIPSNEGRGYVIRRLIRRAVMHGQKLGIEHAFLYELVPVVGKIMQSHYPEVLEQADYIAKVVRSEEDRFNETLKDGLELLNEMIVEAKKQSSKELSGKTAFKLYDTYGFPIELTKEYADDQGMSIDQAGFDQEMKQQKERARAARSNAKSMGVQKGLLTDIKTKSSYVGYDRLKVEGTLKDIIVEDKLVEKVENGSAQLIFDQTPFYAEMGGQVADTGSIKDTEGKTVAVVTDVQHAPNGQNMHTVKVLHPLTKEKVYVLQVDKALHDKTRKNHTATHLLDQALRDVLGSHTHQAGSLVEPNYLRFDFTNLGSVTREDLLKIERIVNEKIWANIPVRTIETDFDSAKKLGAIALFTEKYGDIVRVVKIDNYSIELCGGNHVDNTSELGLFKITSESGVGAGVRRIEAVTSKEAYEFLEKRNQLLESISEQMKIVQLKEIPHKLEQYQAQIKDLEQQKQALEDKFAQQQADSVFKQVEEIKGKTLIKAQVKVSGMAQLRQLADQWKTKKYSDVLVLATATKDGKVNLIAAASASAVKAGLKAGDLIKTIAPSVGGGGGGRPDLAQAGGKTPAGIADALKAASEWLEQKA</sequence>
<dbReference type="GO" id="GO:0000049">
    <property type="term" value="F:tRNA binding"/>
    <property type="evidence" value="ECO:0007669"/>
    <property type="project" value="UniProtKB-KW"/>
</dbReference>
<feature type="binding site" evidence="15">
    <location>
        <position position="682"/>
    </location>
    <ligand>
        <name>Zn(2+)</name>
        <dbReference type="ChEBI" id="CHEBI:29105"/>
    </ligand>
</feature>
<dbReference type="GO" id="GO:0005829">
    <property type="term" value="C:cytosol"/>
    <property type="evidence" value="ECO:0007669"/>
    <property type="project" value="TreeGrafter"/>
</dbReference>
<dbReference type="SUPFAM" id="SSF55186">
    <property type="entry name" value="ThrRS/AlaRS common domain"/>
    <property type="match status" value="1"/>
</dbReference>
<evidence type="ECO:0000256" key="7">
    <source>
        <dbReference type="ARBA" id="ARBA00022741"/>
    </source>
</evidence>
<dbReference type="SUPFAM" id="SSF55681">
    <property type="entry name" value="Class II aaRS and biotin synthetases"/>
    <property type="match status" value="1"/>
</dbReference>
<dbReference type="Pfam" id="PF07973">
    <property type="entry name" value="tRNA_SAD"/>
    <property type="match status" value="1"/>
</dbReference>
<dbReference type="GO" id="GO:0008270">
    <property type="term" value="F:zinc ion binding"/>
    <property type="evidence" value="ECO:0007669"/>
    <property type="project" value="UniProtKB-UniRule"/>
</dbReference>
<dbReference type="InterPro" id="IPR009000">
    <property type="entry name" value="Transl_B-barrel_sf"/>
</dbReference>
<keyword evidence="3 15" id="KW-0963">Cytoplasm</keyword>
<dbReference type="EMBL" id="AYZF01000013">
    <property type="protein sequence ID" value="KRN06062.1"/>
    <property type="molecule type" value="Genomic_DNA"/>
</dbReference>
<dbReference type="AlphaFoldDB" id="A0A0R2DPU0"/>
<dbReference type="eggNOG" id="COG0013">
    <property type="taxonomic scope" value="Bacteria"/>
</dbReference>
<dbReference type="GO" id="GO:0140096">
    <property type="term" value="F:catalytic activity, acting on a protein"/>
    <property type="evidence" value="ECO:0007669"/>
    <property type="project" value="UniProtKB-ARBA"/>
</dbReference>
<dbReference type="InterPro" id="IPR018162">
    <property type="entry name" value="Ala-tRNA-ligase_IIc_anticod-bd"/>
</dbReference>